<dbReference type="GeneID" id="109431034"/>
<feature type="transmembrane region" description="Helical" evidence="3">
    <location>
        <begin position="2607"/>
        <end position="2624"/>
    </location>
</feature>
<reference evidence="6" key="1">
    <citation type="journal article" date="2015" name="Proc. Natl. Acad. Sci. U.S.A.">
        <title>Genome sequence of the Asian Tiger mosquito, Aedes albopictus, reveals insights into its biology, genetics, and evolution.</title>
        <authorList>
            <person name="Chen X.G."/>
            <person name="Jiang X."/>
            <person name="Gu J."/>
            <person name="Xu M."/>
            <person name="Wu Y."/>
            <person name="Deng Y."/>
            <person name="Zhang C."/>
            <person name="Bonizzoni M."/>
            <person name="Dermauw W."/>
            <person name="Vontas J."/>
            <person name="Armbruster P."/>
            <person name="Huang X."/>
            <person name="Yang Y."/>
            <person name="Zhang H."/>
            <person name="He W."/>
            <person name="Peng H."/>
            <person name="Liu Y."/>
            <person name="Wu K."/>
            <person name="Chen J."/>
            <person name="Lirakis M."/>
            <person name="Topalis P."/>
            <person name="Van Leeuwen T."/>
            <person name="Hall A.B."/>
            <person name="Jiang X."/>
            <person name="Thorpe C."/>
            <person name="Mueller R.L."/>
            <person name="Sun C."/>
            <person name="Waterhouse R.M."/>
            <person name="Yan G."/>
            <person name="Tu Z.J."/>
            <person name="Fang X."/>
            <person name="James A.A."/>
        </authorList>
    </citation>
    <scope>NUCLEOTIDE SEQUENCE [LARGE SCALE GENOMIC DNA]</scope>
    <source>
        <strain evidence="6">Foshan</strain>
    </source>
</reference>
<feature type="transmembrane region" description="Helical" evidence="3">
    <location>
        <begin position="2846"/>
        <end position="2867"/>
    </location>
</feature>
<accession>A0ABM1Z5K0</accession>
<dbReference type="PANTHER" id="PTHR32305:SF15">
    <property type="entry name" value="PROTEIN RHSA-RELATED"/>
    <property type="match status" value="1"/>
</dbReference>
<sequence length="3365" mass="380713">MLRIKEVKKYNQRLGFPAGKEVRIRPLLEAGGFARGPIYVKYGRELSKHDPSSPGRMAWNVSLFDTALNHPQRPWTVVAGAGGKPMVLGVRKEGLGFSEDDPPRSLGGRGEELAGEDYSGGNSTIVLVKSGGKDFAVGLDDLKELNSFGISAGKGKVSLGMGNGVMVATGGVLPVEQQDGSVMYVAVNNAVKSMLYKLDAKGLQPKQKIDLKVPVNAEKILLTKNNELLHISPQGLNVYSVQGSSSVFKYFCPYFSSFGGWNQWFVDTVTLMSVGGNEEALIGTGPRGIEYMPVTDKCKNYVVEGTQDVKHAVVADGATKTGNEIKVFGVYNGELCMLTLEAVDVSEPKLEQKMPSQTPEKPFKATKSTKVTVRSGAVGKPVRWLRDSLDEASFKNIVDKLTGKVRFSFPLVDLQDRMGLPIKLMVYYDETDSEEMSVLGRHWTFGRDCIVLDHGNTVFEDKQDYYLVKDQMKIKLQRNWTNPATNGKISFFIAGNQDATIVYTAQEDKWEISDGKIRYVYGIKNQGAVSVPGWNDWYGPSAKFDQKTMHSVQWNLVEINSVKYRELKIKYTYTPLDPSTNTMHLLSISDDSDKTSIKFSYKNIEGLGKQVESGLVKEHKFINNKLLEKVEINSPSTAQVLTLKSTKIDSLFYLQSIYQEGDSDPVLGFEYYKDDKLKPRVQQIRLPSKSLIDYKYTKQPISTDRFVQEIEKMADLYTGNEYSLEIEKTAGEKELSIRLKDSAGRNFFIKNQSIRIISYKSFKIKSYSPFMMHNYIAMVVRYAEKDDKIHNKIYIINKGDDDSWKLDAMNGNSRVSEDKKFKYDFQEDSFVYYHSKKVHFEYKKTGSKEWTYTSKDIADVDALTLINRGAVYCKDDLSLIRWDALGNPRQTTLSDAKSKPTISDVETFFQYIDIQGTYPEEQAESKKEVEDYKRDLKESLNDNGLVLYNNVVAIRTIKLSQSGKITVKVFLYLLKPDYSVSSRSAIELQGGDISKFNLTLDVLDEQKTKNTNDLDKYRFEFQKPGEKFKLKFIEATDKNGKPTKPSSENEQLIPQYERRMKIPLDFEKYMMQVNHDGIIVNDQQIFHDNGKFGSQPLDRDTLKLTKFKIPLGAFSNFKKDSDGDEIKLCTKTELDRTENCVSLQTNAAQNVSIKYPYYLVTQKQNNIKVLPLKINSRGWEDSIDYNNEILHGSSSHAVMVTTRMSDQKTIVRPLKSLNKNNKIFAHVVSEEKLTTPFDNYQINYEYDDPVISMNDVAFKTAIVVPGGDKAVTGYYKETNDLQANQQIVQVMTADNQVFDPEYVKRMNEMQQEEGKQRDRPQMDAEQTITDKSGFHPLLKTTPYSANQNMVQFLGFEDYEDMVGWTVNRRPIPDTNIRRNEFSATGRNFLLLNKGQELIAEFPNTPYYDHFIASTWIRTTQDSVVGSKTSLLTLYIDNKPVQATIKQTIDEWIYVEADTKDTAVPESTTVKRVNFKISVKPTGNEELHVDHVRLSPVNYNFEGSVYDSRIGQRTATIQTNGFVSRRLFDAYNRRIAEIDESGNIKYLASYSKRVGIKKDEKKREGGNSSRVQIRAKQSWLESFSPYTMEKRWQISGSTTVEPYQAIIQGTLSFNHKFTSESVCVRFVYSMSGNTQLTLTIGKASVTVKPNAVQYKSQYSTPSSHAELIVFATPNLTSIWVDGHLAMEVQESNPKFNNEVVSLQASGSVGIKDLIVMEDAEIQVSYMNRDSKPLQEIIMLDSNNILIRQMMYDVIGRKVAETVWVQKSLEDRSTTFRALQYHEDFVTNDNPLSGNYFLKAGPMQGHVDATRNMYAGYPYSQTMYYNNPLDIRQKIGQPGVKNSVKGDFAHQYAIASDLPFIQKHYPRSEGFRQEEEKSPNGKKHVVVYNRRNKKVAEYTQVKDYNNILTTYVYDEHGNQIQMLPPSYYNEQSKSGNYQPEKQVVVSPWAVNSKYDSTGELITSKETPDGGRVEFIYNEYNQLRYQIHYAENKKADKIVYFVYNIFGRVCEAGQVPANPTTEQQVKETTKSHQAIPQRDQAVYLDYGETESEPSLRGRIQRTVKQNKEVLFSEVLYFDEESNVIRKSYISPTTNETLSIEYLQENDKVSGIQYPFGVDGKQLILKYKHNLRGEIVEVARVDEKSNGQIDFIPIAGIDHDAEGKVTKISHKYGDNKFDQSYKYVAPGYLVEIANDFLTEKLYYTEKGYGCEPTGDGSILRTEFKASWHEKCDQNLIPLTARAFVSGGIDFNTAESCFDALFNLGYIDTSGRPVKTFYPDLETRIPLKCATPSNWRHISERMLEQGYPEHYGHAYDYGSHGELIAAKSFVGLEKDNLVVPLSKASFAKAGFSSDQELKKFWDSLRGSINKVEGTRAVFEGSQQLSAGFVGSVIHKPKLDSLLGNRADSTICSSWANGDKTEEGKCKREYQPAFDKLNLKQVIRSLPDSVRKNVLGILKNTLASVLGNSPGDVESFSIDPNGNHGVFYTGFKRFELKYKSRKNQIESIKEGIKQQERQIVHDDEGNVVKALHKNIDKIEYDPLTQRVSRIEMSNKSRILEFGYDFRGERTLKRVRNKDNDIISVNYYVRDNKGNVLVEYKQEYPNPKDTNKPINTVTAYIHGPLGLLGFFRNNKYYNVLLDHEGSTRLVINNGKVVAAYDYLPYGQTIRKYGSNPEAHIAFRYTGQELDEETGLYNYHARLYDPDIGRFFQMDPMEQYASPYKYAGNSPVSQIDPDGQIAVTLVLMIVGAIVGAYLGAASANNSWNPAKWAWGDKKTWIGLFAGAIMGAFAVYGGAATFSYFTAMFGGSMIAGALATGVISVAGAFLGAAAASNQWNPAKWDWTSPAVWNGLLTGASIAVSFPSGFVGITRSFMSITTNLVRTIYATLMFGGFLLFVYLGGAMANQFNFQISQWDWKSPRTWFGMIEGASTIFMGTSGTAKHGAAKVYNVVQPRMMKMPWHRANIPSKAFTLRRVKDTIILTWYKNGQSVSKHILKTTVKADLAKIPKDFLMAHKTFFMPYQRIGYAAIAMPSMAGLMFKKYQYFFTNHPNGTLTKPVRRKRSVYTAASSAATPSLSSFLNDLFETTSELFSSFFYQSDHLETESSNSLSFAKSFQQSQNELRDQSIQKLCYAPDSEGNQIICPQRESIVNVFSKSATFDNPEVFGQDLFSKCLPLTWHDRPSVVCDGQETTFIYTPIQSLRVFDMVDGWLLLARIAPAALRNLKSGLNFLKNVVFRGDLEPIKPVEDEVCCKEDLRLRLGDLKQVMSKKPAKDVNWAQPILSDLEDDIAEFISRRHSSEEEFQLLQERLTALREDITEDSTVEHDINLTTLLGGMFKHHDCASRLNGEDVYQISSLLHGLLPLESSNLLA</sequence>
<keyword evidence="6" id="KW-1185">Reference proteome</keyword>
<feature type="transmembrane region" description="Helical" evidence="3">
    <location>
        <begin position="2772"/>
        <end position="2793"/>
    </location>
</feature>
<dbReference type="InterPro" id="IPR028901">
    <property type="entry name" value="Tox-SGS_dom"/>
</dbReference>
<dbReference type="InterPro" id="IPR022385">
    <property type="entry name" value="Rhs_assc_core"/>
</dbReference>
<feature type="transmembrane region" description="Helical" evidence="3">
    <location>
        <begin position="2805"/>
        <end position="2826"/>
    </location>
</feature>
<keyword evidence="3" id="KW-0472">Membrane</keyword>
<dbReference type="InterPro" id="IPR050708">
    <property type="entry name" value="T6SS_VgrG/RHS"/>
</dbReference>
<reference evidence="5" key="2">
    <citation type="submission" date="2025-05" db="UniProtKB">
        <authorList>
            <consortium name="EnsemblMetazoa"/>
        </authorList>
    </citation>
    <scope>IDENTIFICATION</scope>
    <source>
        <strain evidence="5">Foshan</strain>
    </source>
</reference>
<dbReference type="Pfam" id="PF15651">
    <property type="entry name" value="Tox-SGS"/>
    <property type="match status" value="1"/>
</dbReference>
<evidence type="ECO:0000313" key="6">
    <source>
        <dbReference type="Proteomes" id="UP000069940"/>
    </source>
</evidence>
<evidence type="ECO:0000313" key="5">
    <source>
        <dbReference type="EnsemblMetazoa" id="AALFPA23_015300.P22207"/>
    </source>
</evidence>
<dbReference type="NCBIfam" id="TIGR03696">
    <property type="entry name" value="Rhs_assc_core"/>
    <property type="match status" value="1"/>
</dbReference>
<proteinExistence type="predicted"/>
<name>A0ABM1Z5K0_AEDAL</name>
<dbReference type="RefSeq" id="XP_019562699.3">
    <property type="nucleotide sequence ID" value="XM_019707154.3"/>
</dbReference>
<dbReference type="Proteomes" id="UP000069940">
    <property type="component" value="Unassembled WGS sequence"/>
</dbReference>
<dbReference type="Gene3D" id="2.180.10.10">
    <property type="entry name" value="RHS repeat-associated core"/>
    <property type="match status" value="2"/>
</dbReference>
<feature type="compositionally biased region" description="Basic and acidic residues" evidence="2">
    <location>
        <begin position="1309"/>
        <end position="1322"/>
    </location>
</feature>
<keyword evidence="3" id="KW-1133">Transmembrane helix</keyword>
<evidence type="ECO:0000256" key="2">
    <source>
        <dbReference type="SAM" id="MobiDB-lite"/>
    </source>
</evidence>
<feature type="domain" description="Tox-SGS" evidence="4">
    <location>
        <begin position="3131"/>
        <end position="3217"/>
    </location>
</feature>
<evidence type="ECO:0000256" key="3">
    <source>
        <dbReference type="SAM" id="Phobius"/>
    </source>
</evidence>
<feature type="coiled-coil region" evidence="1">
    <location>
        <begin position="3276"/>
        <end position="3310"/>
    </location>
</feature>
<feature type="transmembrane region" description="Helical" evidence="3">
    <location>
        <begin position="2733"/>
        <end position="2752"/>
    </location>
</feature>
<evidence type="ECO:0000256" key="1">
    <source>
        <dbReference type="SAM" id="Coils"/>
    </source>
</evidence>
<organism evidence="5 6">
    <name type="scientific">Aedes albopictus</name>
    <name type="common">Asian tiger mosquito</name>
    <name type="synonym">Stegomyia albopicta</name>
    <dbReference type="NCBI Taxonomy" id="7160"/>
    <lineage>
        <taxon>Eukaryota</taxon>
        <taxon>Metazoa</taxon>
        <taxon>Ecdysozoa</taxon>
        <taxon>Arthropoda</taxon>
        <taxon>Hexapoda</taxon>
        <taxon>Insecta</taxon>
        <taxon>Pterygota</taxon>
        <taxon>Neoptera</taxon>
        <taxon>Endopterygota</taxon>
        <taxon>Diptera</taxon>
        <taxon>Nematocera</taxon>
        <taxon>Culicoidea</taxon>
        <taxon>Culicidae</taxon>
        <taxon>Culicinae</taxon>
        <taxon>Aedini</taxon>
        <taxon>Aedes</taxon>
        <taxon>Stegomyia</taxon>
    </lineage>
</organism>
<keyword evidence="1" id="KW-0175">Coiled coil</keyword>
<dbReference type="EnsemblMetazoa" id="AALFPA23_015300.R22207">
    <property type="protein sequence ID" value="AALFPA23_015300.P22207"/>
    <property type="gene ID" value="AALFPA23_015300"/>
</dbReference>
<feature type="transmembrane region" description="Helical" evidence="3">
    <location>
        <begin position="2879"/>
        <end position="2898"/>
    </location>
</feature>
<evidence type="ECO:0000259" key="4">
    <source>
        <dbReference type="Pfam" id="PF15651"/>
    </source>
</evidence>
<feature type="region of interest" description="Disordered" evidence="2">
    <location>
        <begin position="1309"/>
        <end position="1336"/>
    </location>
</feature>
<dbReference type="PANTHER" id="PTHR32305">
    <property type="match status" value="1"/>
</dbReference>
<protein>
    <recommendedName>
        <fullName evidence="4">Tox-SGS domain-containing protein</fullName>
    </recommendedName>
</protein>
<keyword evidence="3" id="KW-0812">Transmembrane</keyword>